<comment type="subcellular location">
    <subcellularLocation>
        <location evidence="1">Endomembrane system</location>
        <topology evidence="1">Multi-pass membrane protein</topology>
    </subcellularLocation>
</comment>
<comment type="caution">
    <text evidence="7">The sequence shown here is derived from an EMBL/GenBank/DDBJ whole genome shotgun (WGS) entry which is preliminary data.</text>
</comment>
<dbReference type="Proteomes" id="UP000199581">
    <property type="component" value="Unassembled WGS sequence"/>
</dbReference>
<name>A0A8G2BZS4_DESNO</name>
<keyword evidence="4 5" id="KW-0472">Membrane</keyword>
<evidence type="ECO:0000256" key="5">
    <source>
        <dbReference type="SAM" id="Phobius"/>
    </source>
</evidence>
<evidence type="ECO:0000313" key="8">
    <source>
        <dbReference type="Proteomes" id="UP000199581"/>
    </source>
</evidence>
<dbReference type="GO" id="GO:0012505">
    <property type="term" value="C:endomembrane system"/>
    <property type="evidence" value="ECO:0007669"/>
    <property type="project" value="UniProtKB-SubCell"/>
</dbReference>
<organism evidence="7 8">
    <name type="scientific">Desulfomicrobium norvegicum (strain DSM 1741 / NCIMB 8310)</name>
    <name type="common">Desulfovibrio baculatus (strain Norway 4)</name>
    <name type="synonym">Desulfovibrio desulfuricans (strain Norway 4)</name>
    <dbReference type="NCBI Taxonomy" id="52561"/>
    <lineage>
        <taxon>Bacteria</taxon>
        <taxon>Pseudomonadati</taxon>
        <taxon>Thermodesulfobacteriota</taxon>
        <taxon>Desulfovibrionia</taxon>
        <taxon>Desulfovibrionales</taxon>
        <taxon>Desulfomicrobiaceae</taxon>
        <taxon>Desulfomicrobium</taxon>
    </lineage>
</organism>
<keyword evidence="2 5" id="KW-0812">Transmembrane</keyword>
<sequence length="123" mass="13513">MTGQTDPRVLFAAERTLFAWNRTGISLMAFGFVVERFGLYMQLLGVQGVLGAQRHLSFVGGIGFILLGAFIEVYSVLQHRHFLDTLHEMDIPAGYNTKAAMAINAVVGFMGVMLCLYLVLGVL</sequence>
<evidence type="ECO:0000256" key="3">
    <source>
        <dbReference type="ARBA" id="ARBA00022989"/>
    </source>
</evidence>
<dbReference type="OrthoDB" id="582337at2"/>
<feature type="transmembrane region" description="Helical" evidence="5">
    <location>
        <begin position="56"/>
        <end position="77"/>
    </location>
</feature>
<keyword evidence="3 5" id="KW-1133">Transmembrane helix</keyword>
<dbReference type="InterPro" id="IPR003807">
    <property type="entry name" value="DUF202"/>
</dbReference>
<gene>
    <name evidence="7" type="ORF">SAMN05421830_101315</name>
</gene>
<proteinExistence type="predicted"/>
<feature type="transmembrane region" description="Helical" evidence="5">
    <location>
        <begin position="97"/>
        <end position="120"/>
    </location>
</feature>
<accession>A0A8G2BZS4</accession>
<evidence type="ECO:0000259" key="6">
    <source>
        <dbReference type="Pfam" id="PF02656"/>
    </source>
</evidence>
<evidence type="ECO:0000256" key="2">
    <source>
        <dbReference type="ARBA" id="ARBA00022692"/>
    </source>
</evidence>
<dbReference type="RefSeq" id="WP_092188584.1">
    <property type="nucleotide sequence ID" value="NZ_FOTO01000001.1"/>
</dbReference>
<keyword evidence="8" id="KW-1185">Reference proteome</keyword>
<evidence type="ECO:0000313" key="7">
    <source>
        <dbReference type="EMBL" id="SFL27895.1"/>
    </source>
</evidence>
<evidence type="ECO:0000256" key="1">
    <source>
        <dbReference type="ARBA" id="ARBA00004127"/>
    </source>
</evidence>
<feature type="domain" description="DUF202" evidence="6">
    <location>
        <begin position="8"/>
        <end position="81"/>
    </location>
</feature>
<protein>
    <submittedName>
        <fullName evidence="7">Putative membrane protein</fullName>
    </submittedName>
</protein>
<dbReference type="Pfam" id="PF02656">
    <property type="entry name" value="DUF202"/>
    <property type="match status" value="1"/>
</dbReference>
<feature type="transmembrane region" description="Helical" evidence="5">
    <location>
        <begin position="25"/>
        <end position="44"/>
    </location>
</feature>
<reference evidence="7 8" key="1">
    <citation type="submission" date="2016-10" db="EMBL/GenBank/DDBJ databases">
        <authorList>
            <person name="Varghese N."/>
            <person name="Submissions S."/>
        </authorList>
    </citation>
    <scope>NUCLEOTIDE SEQUENCE [LARGE SCALE GENOMIC DNA]</scope>
    <source>
        <strain evidence="7 8">DSM 1741</strain>
    </source>
</reference>
<dbReference type="AlphaFoldDB" id="A0A8G2BZS4"/>
<dbReference type="EMBL" id="FOTO01000001">
    <property type="protein sequence ID" value="SFL27895.1"/>
    <property type="molecule type" value="Genomic_DNA"/>
</dbReference>
<evidence type="ECO:0000256" key="4">
    <source>
        <dbReference type="ARBA" id="ARBA00023136"/>
    </source>
</evidence>